<reference evidence="2 3" key="1">
    <citation type="submission" date="2017-07" db="EMBL/GenBank/DDBJ databases">
        <title>Bifidobacterium novel species.</title>
        <authorList>
            <person name="Lugli G.A."/>
            <person name="Milani C."/>
            <person name="Duranti S."/>
            <person name="Mangifesta M."/>
        </authorList>
    </citation>
    <scope>NUCLEOTIDE SEQUENCE [LARGE SCALE GENOMIC DNA]</scope>
    <source>
        <strain evidence="2 3">45</strain>
    </source>
</reference>
<protein>
    <submittedName>
        <fullName evidence="2">Uncharacterized protein</fullName>
    </submittedName>
</protein>
<evidence type="ECO:0000313" key="2">
    <source>
        <dbReference type="EMBL" id="PLS23804.1"/>
    </source>
</evidence>
<gene>
    <name evidence="2" type="ORF">Tam1G_2145</name>
</gene>
<feature type="compositionally biased region" description="Polar residues" evidence="1">
    <location>
        <begin position="49"/>
        <end position="60"/>
    </location>
</feature>
<sequence>MKRPGVVKPIPVYVPPADGIPRNAVDAKWMKLHRSARHYMERRAKAKAESQQPETNNHLS</sequence>
<proteinExistence type="predicted"/>
<feature type="region of interest" description="Disordered" evidence="1">
    <location>
        <begin position="41"/>
        <end position="60"/>
    </location>
</feature>
<accession>A0A2N5IPC4</accession>
<comment type="caution">
    <text evidence="2">The sequence shown here is derived from an EMBL/GenBank/DDBJ whole genome shotgun (WGS) entry which is preliminary data.</text>
</comment>
<evidence type="ECO:0000256" key="1">
    <source>
        <dbReference type="SAM" id="MobiDB-lite"/>
    </source>
</evidence>
<dbReference type="EMBL" id="NMWV01000043">
    <property type="protein sequence ID" value="PLS23804.1"/>
    <property type="molecule type" value="Genomic_DNA"/>
</dbReference>
<name>A0A2N5IPC4_9BIFI</name>
<dbReference type="Proteomes" id="UP000234855">
    <property type="component" value="Unassembled WGS sequence"/>
</dbReference>
<dbReference type="AlphaFoldDB" id="A0A2N5IPC4"/>
<organism evidence="2 3">
    <name type="scientific">Bifidobacterium imperatoris</name>
    <dbReference type="NCBI Taxonomy" id="2020965"/>
    <lineage>
        <taxon>Bacteria</taxon>
        <taxon>Bacillati</taxon>
        <taxon>Actinomycetota</taxon>
        <taxon>Actinomycetes</taxon>
        <taxon>Bifidobacteriales</taxon>
        <taxon>Bifidobacteriaceae</taxon>
        <taxon>Bifidobacterium</taxon>
    </lineage>
</organism>
<evidence type="ECO:0000313" key="3">
    <source>
        <dbReference type="Proteomes" id="UP000234855"/>
    </source>
</evidence>